<evidence type="ECO:0000256" key="3">
    <source>
        <dbReference type="ARBA" id="ARBA00022452"/>
    </source>
</evidence>
<feature type="chain" id="PRO_5020822790" description="Secretin/TonB short N-terminal domain-containing protein" evidence="8">
    <location>
        <begin position="43"/>
        <end position="960"/>
    </location>
</feature>
<accession>A0A4V2KCK5</accession>
<evidence type="ECO:0000256" key="8">
    <source>
        <dbReference type="SAM" id="SignalP"/>
    </source>
</evidence>
<keyword evidence="3 7" id="KW-1134">Transmembrane beta strand</keyword>
<dbReference type="Gene3D" id="3.55.50.30">
    <property type="match status" value="1"/>
</dbReference>
<organism evidence="10 11">
    <name type="scientific">Stutzerimonas kirkiae</name>
    <dbReference type="NCBI Taxonomy" id="2211392"/>
    <lineage>
        <taxon>Bacteria</taxon>
        <taxon>Pseudomonadati</taxon>
        <taxon>Pseudomonadota</taxon>
        <taxon>Gammaproteobacteria</taxon>
        <taxon>Pseudomonadales</taxon>
        <taxon>Pseudomonadaceae</taxon>
        <taxon>Stutzerimonas</taxon>
    </lineage>
</organism>
<dbReference type="SUPFAM" id="SSF56935">
    <property type="entry name" value="Porins"/>
    <property type="match status" value="1"/>
</dbReference>
<comment type="caution">
    <text evidence="10">The sequence shown here is derived from an EMBL/GenBank/DDBJ whole genome shotgun (WGS) entry which is preliminary data.</text>
</comment>
<evidence type="ECO:0000256" key="5">
    <source>
        <dbReference type="ARBA" id="ARBA00023136"/>
    </source>
</evidence>
<evidence type="ECO:0000256" key="4">
    <source>
        <dbReference type="ARBA" id="ARBA00022692"/>
    </source>
</evidence>
<dbReference type="InterPro" id="IPR011662">
    <property type="entry name" value="Secretin/TonB_short_N"/>
</dbReference>
<dbReference type="Gene3D" id="2.170.130.10">
    <property type="entry name" value="TonB-dependent receptor, plug domain"/>
    <property type="match status" value="1"/>
</dbReference>
<dbReference type="EMBL" id="QJUP01000017">
    <property type="protein sequence ID" value="TBU94815.1"/>
    <property type="molecule type" value="Genomic_DNA"/>
</dbReference>
<comment type="subcellular location">
    <subcellularLocation>
        <location evidence="1 7">Cell outer membrane</location>
        <topology evidence="1 7">Multi-pass membrane protein</topology>
    </subcellularLocation>
</comment>
<dbReference type="Proteomes" id="UP000292639">
    <property type="component" value="Unassembled WGS sequence"/>
</dbReference>
<comment type="similarity">
    <text evidence="7">Belongs to the TonB-dependent receptor family.</text>
</comment>
<keyword evidence="11" id="KW-1185">Reference proteome</keyword>
<evidence type="ECO:0000313" key="10">
    <source>
        <dbReference type="EMBL" id="TBU94815.1"/>
    </source>
</evidence>
<dbReference type="AlphaFoldDB" id="A0A4V2KCK5"/>
<dbReference type="InterPro" id="IPR039426">
    <property type="entry name" value="TonB-dep_rcpt-like"/>
</dbReference>
<evidence type="ECO:0000259" key="9">
    <source>
        <dbReference type="SMART" id="SM00965"/>
    </source>
</evidence>
<sequence length="960" mass="107352">MTCECISSKKEESVYKNPSAKRLHRLALGISLALLAPTNLMAATSTENAYLEQRHHFNIAPQSLPDALLSFTQQAGLRLSFDSGLIPDDTPSPGLHGEMSVQSALTRLLAGLNLTWERQGDGSLMLLRGPEQAQSVLLQNTLVVDHGALPQGNTRYDSEHLQSMPIRQGQITEALRQHPAVSFDRNSLSSKTPADLAAENVSINGAKYWDNRFSVDGVSMNNDINPGGRTVAANSSFTDLPANTSQGMNLDISLLQSLEVYDSNVPAEYGGFTGGVIDAQTRQPKRELSGSLSMSIARDSWTEYHIDDRYRDDFYDSGAADGNADSQPKFRTLTYRATLEGHPSENLGLIGSVVRRQSDIQDKNIYARDQANNGVSAPTRTDLAQTIDNLFLKGVWQVSDRLTLGSTLNYAPQEAEYFNINTLDGSFEMESGGLQTIFNADWQGGWGTWHHILGWSELEQSRQKGADYFKAWYYSADKDWADPTQRWNAAMEGSYGNIEQTQKRLGYDLKLDLQPFQFATTQHNVKLGVNLDRTKASYGRDKEYIQANGVDLIATGTCTTASGRLDSEYCSASPVLANPFTPWADGQGQMFRRLYYYVPGEIEAEQDSLAVFVDDSIQWRNLSVRAGLRAERNDFAQDLNLAPRLVLSWDVLGNGGTRLIAGANRYYGRDIFDVRLRQGREGLRYYALRDTATLEFGERVLAARNTTNLADLKTPYDDELTLGIEQVFFDTLFALRYVQRNGEDQLHRRPASNDGSRPDLATTYYEYTNDGSTDSKHYYLTITPLRTLSLYGTHTDGSLSFSWSDIESSNRSYDDDFDETLVLYKGKPIRAYEIPVDNFTRPWSARLVASTRIPALNLTLGNFINWRDGYSQVIRNGRTPYQGQNIYNYVEKDIGSALTWDMRAGWELPLGKTEAAFVNLDVGNLLNRRNTIGSSSSTSLTAEIDYELGRNYTLEVGYRF</sequence>
<keyword evidence="4 7" id="KW-0812">Transmembrane</keyword>
<dbReference type="InterPro" id="IPR036942">
    <property type="entry name" value="Beta-barrel_TonB_sf"/>
</dbReference>
<evidence type="ECO:0000256" key="6">
    <source>
        <dbReference type="ARBA" id="ARBA00023237"/>
    </source>
</evidence>
<dbReference type="GO" id="GO:0009279">
    <property type="term" value="C:cell outer membrane"/>
    <property type="evidence" value="ECO:0007669"/>
    <property type="project" value="UniProtKB-SubCell"/>
</dbReference>
<evidence type="ECO:0000256" key="7">
    <source>
        <dbReference type="PROSITE-ProRule" id="PRU01360"/>
    </source>
</evidence>
<keyword evidence="6 7" id="KW-0998">Cell outer membrane</keyword>
<proteinExistence type="inferred from homology"/>
<dbReference type="Gene3D" id="2.40.170.20">
    <property type="entry name" value="TonB-dependent receptor, beta-barrel domain"/>
    <property type="match status" value="1"/>
</dbReference>
<evidence type="ECO:0000256" key="2">
    <source>
        <dbReference type="ARBA" id="ARBA00022448"/>
    </source>
</evidence>
<keyword evidence="2 7" id="KW-0813">Transport</keyword>
<keyword evidence="5 7" id="KW-0472">Membrane</keyword>
<feature type="domain" description="Secretin/TonB short N-terminal" evidence="9">
    <location>
        <begin position="77"/>
        <end position="129"/>
    </location>
</feature>
<reference evidence="10 11" key="1">
    <citation type="submission" date="2018-06" db="EMBL/GenBank/DDBJ databases">
        <title>Three novel Pseudomonas species isolated from symptomatic oak.</title>
        <authorList>
            <person name="Bueno-Gonzalez V."/>
            <person name="Brady C."/>
        </authorList>
    </citation>
    <scope>NUCLEOTIDE SEQUENCE [LARGE SCALE GENOMIC DNA]</scope>
    <source>
        <strain evidence="10 11">P17C</strain>
    </source>
</reference>
<dbReference type="SMART" id="SM00965">
    <property type="entry name" value="STN"/>
    <property type="match status" value="1"/>
</dbReference>
<keyword evidence="8" id="KW-0732">Signal</keyword>
<evidence type="ECO:0000256" key="1">
    <source>
        <dbReference type="ARBA" id="ARBA00004571"/>
    </source>
</evidence>
<gene>
    <name evidence="10" type="ORF">DNJ96_12740</name>
</gene>
<feature type="signal peptide" evidence="8">
    <location>
        <begin position="1"/>
        <end position="42"/>
    </location>
</feature>
<evidence type="ECO:0000313" key="11">
    <source>
        <dbReference type="Proteomes" id="UP000292639"/>
    </source>
</evidence>
<protein>
    <recommendedName>
        <fullName evidence="9">Secretin/TonB short N-terminal domain-containing protein</fullName>
    </recommendedName>
</protein>
<dbReference type="PROSITE" id="PS52016">
    <property type="entry name" value="TONB_DEPENDENT_REC_3"/>
    <property type="match status" value="1"/>
</dbReference>
<dbReference type="InterPro" id="IPR037066">
    <property type="entry name" value="Plug_dom_sf"/>
</dbReference>
<name>A0A4V2KCK5_9GAMM</name>